<evidence type="ECO:0000256" key="1">
    <source>
        <dbReference type="SAM" id="SignalP"/>
    </source>
</evidence>
<feature type="non-terminal residue" evidence="2">
    <location>
        <position position="73"/>
    </location>
</feature>
<dbReference type="Proteomes" id="UP001153712">
    <property type="component" value="Chromosome 8"/>
</dbReference>
<protein>
    <submittedName>
        <fullName evidence="2">Uncharacterized protein</fullName>
    </submittedName>
</protein>
<keyword evidence="1" id="KW-0732">Signal</keyword>
<reference evidence="2" key="1">
    <citation type="submission" date="2022-01" db="EMBL/GenBank/DDBJ databases">
        <authorList>
            <person name="King R."/>
        </authorList>
    </citation>
    <scope>NUCLEOTIDE SEQUENCE</scope>
</reference>
<organism evidence="2 3">
    <name type="scientific">Phyllotreta striolata</name>
    <name type="common">Striped flea beetle</name>
    <name type="synonym">Crioceris striolata</name>
    <dbReference type="NCBI Taxonomy" id="444603"/>
    <lineage>
        <taxon>Eukaryota</taxon>
        <taxon>Metazoa</taxon>
        <taxon>Ecdysozoa</taxon>
        <taxon>Arthropoda</taxon>
        <taxon>Hexapoda</taxon>
        <taxon>Insecta</taxon>
        <taxon>Pterygota</taxon>
        <taxon>Neoptera</taxon>
        <taxon>Endopterygota</taxon>
        <taxon>Coleoptera</taxon>
        <taxon>Polyphaga</taxon>
        <taxon>Cucujiformia</taxon>
        <taxon>Chrysomeloidea</taxon>
        <taxon>Chrysomelidae</taxon>
        <taxon>Galerucinae</taxon>
        <taxon>Alticini</taxon>
        <taxon>Phyllotreta</taxon>
    </lineage>
</organism>
<dbReference type="OrthoDB" id="6425201at2759"/>
<proteinExistence type="predicted"/>
<dbReference type="AlphaFoldDB" id="A0A9N9TXY7"/>
<evidence type="ECO:0000313" key="2">
    <source>
        <dbReference type="EMBL" id="CAG9864471.1"/>
    </source>
</evidence>
<feature type="chain" id="PRO_5040150369" evidence="1">
    <location>
        <begin position="20"/>
        <end position="73"/>
    </location>
</feature>
<accession>A0A9N9TXY7</accession>
<name>A0A9N9TXY7_PHYSR</name>
<dbReference type="EMBL" id="OU900101">
    <property type="protein sequence ID" value="CAG9864471.1"/>
    <property type="molecule type" value="Genomic_DNA"/>
</dbReference>
<gene>
    <name evidence="2" type="ORF">PHYEVI_LOCUS10726</name>
</gene>
<feature type="signal peptide" evidence="1">
    <location>
        <begin position="1"/>
        <end position="19"/>
    </location>
</feature>
<keyword evidence="3" id="KW-1185">Reference proteome</keyword>
<sequence>MYFIKCILIFFALITISNAGPVKGDALASFRRGKRDHGHGVTGPVHTFVKTDKHANFKWGVRHHVGHHYAGRK</sequence>
<evidence type="ECO:0000313" key="3">
    <source>
        <dbReference type="Proteomes" id="UP001153712"/>
    </source>
</evidence>